<reference evidence="2" key="1">
    <citation type="journal article" date="2016" name="Nat. Commun.">
        <title>The Gonium pectorale genome demonstrates co-option of cell cycle regulation during the evolution of multicellularity.</title>
        <authorList>
            <person name="Hanschen E.R."/>
            <person name="Marriage T.N."/>
            <person name="Ferris P.J."/>
            <person name="Hamaji T."/>
            <person name="Toyoda A."/>
            <person name="Fujiyama A."/>
            <person name="Neme R."/>
            <person name="Noguchi H."/>
            <person name="Minakuchi Y."/>
            <person name="Suzuki M."/>
            <person name="Kawai-Toyooka H."/>
            <person name="Smith D.R."/>
            <person name="Sparks H."/>
            <person name="Anderson J."/>
            <person name="Bakaric R."/>
            <person name="Luria V."/>
            <person name="Karger A."/>
            <person name="Kirschner M.W."/>
            <person name="Durand P.M."/>
            <person name="Michod R.E."/>
            <person name="Nozaki H."/>
            <person name="Olson B.J."/>
        </authorList>
    </citation>
    <scope>NUCLEOTIDE SEQUENCE [LARGE SCALE GENOMIC DNA]</scope>
    <source>
        <strain evidence="2">NIES-2863</strain>
    </source>
</reference>
<dbReference type="EMBL" id="LSYV01000044">
    <property type="protein sequence ID" value="KXZ46500.1"/>
    <property type="molecule type" value="Genomic_DNA"/>
</dbReference>
<keyword evidence="2" id="KW-1185">Reference proteome</keyword>
<protein>
    <submittedName>
        <fullName evidence="1">Uncharacterized protein</fullName>
    </submittedName>
</protein>
<evidence type="ECO:0000313" key="1">
    <source>
        <dbReference type="EMBL" id="KXZ46500.1"/>
    </source>
</evidence>
<name>A0A150GAW4_GONPE</name>
<accession>A0A150GAW4</accession>
<dbReference type="AlphaFoldDB" id="A0A150GAW4"/>
<proteinExistence type="predicted"/>
<gene>
    <name evidence="1" type="ORF">GPECTOR_43g937</name>
</gene>
<dbReference type="Proteomes" id="UP000075714">
    <property type="component" value="Unassembled WGS sequence"/>
</dbReference>
<evidence type="ECO:0000313" key="2">
    <source>
        <dbReference type="Proteomes" id="UP000075714"/>
    </source>
</evidence>
<comment type="caution">
    <text evidence="1">The sequence shown here is derived from an EMBL/GenBank/DDBJ whole genome shotgun (WGS) entry which is preliminary data.</text>
</comment>
<organism evidence="1 2">
    <name type="scientific">Gonium pectorale</name>
    <name type="common">Green alga</name>
    <dbReference type="NCBI Taxonomy" id="33097"/>
    <lineage>
        <taxon>Eukaryota</taxon>
        <taxon>Viridiplantae</taxon>
        <taxon>Chlorophyta</taxon>
        <taxon>core chlorophytes</taxon>
        <taxon>Chlorophyceae</taxon>
        <taxon>CS clade</taxon>
        <taxon>Chlamydomonadales</taxon>
        <taxon>Volvocaceae</taxon>
        <taxon>Gonium</taxon>
    </lineage>
</organism>
<sequence length="66" mass="7961">MAPRKEITRKALRIWFAKKYGMVPRVPRAMAAETYGKWEDEYRQDNRAELERAAREHQVAAKKHRY</sequence>